<gene>
    <name evidence="2" type="ORF">P280DRAFT_505837</name>
</gene>
<feature type="compositionally biased region" description="Polar residues" evidence="1">
    <location>
        <begin position="91"/>
        <end position="107"/>
    </location>
</feature>
<proteinExistence type="predicted"/>
<evidence type="ECO:0000313" key="2">
    <source>
        <dbReference type="EMBL" id="KAF2642402.1"/>
    </source>
</evidence>
<accession>A0A6A6S5F1</accession>
<dbReference type="AlphaFoldDB" id="A0A6A6S5F1"/>
<name>A0A6A6S5F1_9PLEO</name>
<protein>
    <submittedName>
        <fullName evidence="2">Uncharacterized protein</fullName>
    </submittedName>
</protein>
<keyword evidence="3" id="KW-1185">Reference proteome</keyword>
<evidence type="ECO:0000313" key="3">
    <source>
        <dbReference type="Proteomes" id="UP000799753"/>
    </source>
</evidence>
<feature type="region of interest" description="Disordered" evidence="1">
    <location>
        <begin position="91"/>
        <end position="112"/>
    </location>
</feature>
<sequence length="207" mass="22988">MYTNYYTTVHVNWYEGSNSNTVPSLLWTWSCCTEDLSHMPSFTVKQPNTAFNEQWKRFQGRDSLYLQPQGDVVDHISREGIVSIVSRTPRSYASKRSGSHTAGTETQRPAGESQAVLAVAAETGVFAPMRNRDRERSLDAPAGSEGRETALARLLNCRRGRHADAWQPELLRAKSGRVEGSAGSAGKARHELGCYLFALLLAWTPAR</sequence>
<dbReference type="Proteomes" id="UP000799753">
    <property type="component" value="Unassembled WGS sequence"/>
</dbReference>
<evidence type="ECO:0000256" key="1">
    <source>
        <dbReference type="SAM" id="MobiDB-lite"/>
    </source>
</evidence>
<reference evidence="2" key="1">
    <citation type="journal article" date="2020" name="Stud. Mycol.">
        <title>101 Dothideomycetes genomes: a test case for predicting lifestyles and emergence of pathogens.</title>
        <authorList>
            <person name="Haridas S."/>
            <person name="Albert R."/>
            <person name="Binder M."/>
            <person name="Bloem J."/>
            <person name="Labutti K."/>
            <person name="Salamov A."/>
            <person name="Andreopoulos B."/>
            <person name="Baker S."/>
            <person name="Barry K."/>
            <person name="Bills G."/>
            <person name="Bluhm B."/>
            <person name="Cannon C."/>
            <person name="Castanera R."/>
            <person name="Culley D."/>
            <person name="Daum C."/>
            <person name="Ezra D."/>
            <person name="Gonzalez J."/>
            <person name="Henrissat B."/>
            <person name="Kuo A."/>
            <person name="Liang C."/>
            <person name="Lipzen A."/>
            <person name="Lutzoni F."/>
            <person name="Magnuson J."/>
            <person name="Mondo S."/>
            <person name="Nolan M."/>
            <person name="Ohm R."/>
            <person name="Pangilinan J."/>
            <person name="Park H.-J."/>
            <person name="Ramirez L."/>
            <person name="Alfaro M."/>
            <person name="Sun H."/>
            <person name="Tritt A."/>
            <person name="Yoshinaga Y."/>
            <person name="Zwiers L.-H."/>
            <person name="Turgeon B."/>
            <person name="Goodwin S."/>
            <person name="Spatafora J."/>
            <person name="Crous P."/>
            <person name="Grigoriev I."/>
        </authorList>
    </citation>
    <scope>NUCLEOTIDE SEQUENCE</scope>
    <source>
        <strain evidence="2">CBS 473.64</strain>
    </source>
</reference>
<organism evidence="2 3">
    <name type="scientific">Massarina eburnea CBS 473.64</name>
    <dbReference type="NCBI Taxonomy" id="1395130"/>
    <lineage>
        <taxon>Eukaryota</taxon>
        <taxon>Fungi</taxon>
        <taxon>Dikarya</taxon>
        <taxon>Ascomycota</taxon>
        <taxon>Pezizomycotina</taxon>
        <taxon>Dothideomycetes</taxon>
        <taxon>Pleosporomycetidae</taxon>
        <taxon>Pleosporales</taxon>
        <taxon>Massarineae</taxon>
        <taxon>Massarinaceae</taxon>
        <taxon>Massarina</taxon>
    </lineage>
</organism>
<dbReference type="EMBL" id="MU006781">
    <property type="protein sequence ID" value="KAF2642402.1"/>
    <property type="molecule type" value="Genomic_DNA"/>
</dbReference>